<dbReference type="InterPro" id="IPR039353">
    <property type="entry name" value="TF_Adf1"/>
</dbReference>
<dbReference type="InterPro" id="IPR004210">
    <property type="entry name" value="BESS_motif"/>
</dbReference>
<feature type="domain" description="MADF" evidence="2">
    <location>
        <begin position="7"/>
        <end position="97"/>
    </location>
</feature>
<dbReference type="GO" id="GO:0005634">
    <property type="term" value="C:nucleus"/>
    <property type="evidence" value="ECO:0007669"/>
    <property type="project" value="UniProtKB-SubCell"/>
</dbReference>
<dbReference type="EMBL" id="GGMS01006496">
    <property type="protein sequence ID" value="MBY75699.1"/>
    <property type="molecule type" value="Transcribed_RNA"/>
</dbReference>
<evidence type="ECO:0000313" key="5">
    <source>
        <dbReference type="Proteomes" id="UP000694846"/>
    </source>
</evidence>
<evidence type="ECO:0000313" key="4">
    <source>
        <dbReference type="EMBL" id="MBY75699.1"/>
    </source>
</evidence>
<name>A0A2S2QD96_9HEMI</name>
<sequence>MACDSNVLISLVKQRPSIFDVIHKDHSNRIVQNKLWEEISLEMNVNVSICKSKWTNLRNSFARELREHKNTNSGSVGLKKKKWYLFDRMNFLTDFMLQHKKIGGNISHAYLKETKECIESEEEQDAMQVEESAITESEPDSRQLVFKKPKKNIITARKLYKTPSEKVAESKITFLKLRTDKAIYTEDPSELLFFKSLLPDYKKLNEKNQRRFKNAMLTTLNNYLDKQEENIQMI</sequence>
<proteinExistence type="predicted"/>
<gene>
    <name evidence="4" type="primary">Adf1_1</name>
    <name evidence="6" type="synonym">LOC112694406</name>
    <name evidence="4" type="ORF">g.139532</name>
</gene>
<dbReference type="AlphaFoldDB" id="A0A2S2QD96"/>
<organism evidence="4">
    <name type="scientific">Sipha flava</name>
    <name type="common">yellow sugarcane aphid</name>
    <dbReference type="NCBI Taxonomy" id="143950"/>
    <lineage>
        <taxon>Eukaryota</taxon>
        <taxon>Metazoa</taxon>
        <taxon>Ecdysozoa</taxon>
        <taxon>Arthropoda</taxon>
        <taxon>Hexapoda</taxon>
        <taxon>Insecta</taxon>
        <taxon>Pterygota</taxon>
        <taxon>Neoptera</taxon>
        <taxon>Paraneoptera</taxon>
        <taxon>Hemiptera</taxon>
        <taxon>Sternorrhyncha</taxon>
        <taxon>Aphidomorpha</taxon>
        <taxon>Aphidoidea</taxon>
        <taxon>Aphididae</taxon>
        <taxon>Sipha</taxon>
    </lineage>
</organism>
<evidence type="ECO:0000259" key="3">
    <source>
        <dbReference type="PROSITE" id="PS51031"/>
    </source>
</evidence>
<dbReference type="PROSITE" id="PS51031">
    <property type="entry name" value="BESS"/>
    <property type="match status" value="1"/>
</dbReference>
<comment type="subcellular location">
    <subcellularLocation>
        <location evidence="1">Nucleus</location>
    </subcellularLocation>
</comment>
<dbReference type="RefSeq" id="XP_025425642.1">
    <property type="nucleotide sequence ID" value="XM_025569857.1"/>
</dbReference>
<dbReference type="InterPro" id="IPR006578">
    <property type="entry name" value="MADF-dom"/>
</dbReference>
<dbReference type="PANTHER" id="PTHR12243">
    <property type="entry name" value="MADF DOMAIN TRANSCRIPTION FACTOR"/>
    <property type="match status" value="1"/>
</dbReference>
<dbReference type="OrthoDB" id="6147983at2759"/>
<dbReference type="Pfam" id="PF10545">
    <property type="entry name" value="MADF_DNA_bdg"/>
    <property type="match status" value="1"/>
</dbReference>
<accession>A0A2S2QD96</accession>
<dbReference type="PROSITE" id="PS51029">
    <property type="entry name" value="MADF"/>
    <property type="match status" value="1"/>
</dbReference>
<dbReference type="Proteomes" id="UP000694846">
    <property type="component" value="Unplaced"/>
</dbReference>
<evidence type="ECO:0000256" key="1">
    <source>
        <dbReference type="PROSITE-ProRule" id="PRU00371"/>
    </source>
</evidence>
<reference evidence="4" key="1">
    <citation type="submission" date="2018-04" db="EMBL/GenBank/DDBJ databases">
        <title>Transcriptome assembly of Sipha flava.</title>
        <authorList>
            <person name="Scully E.D."/>
            <person name="Geib S.M."/>
            <person name="Palmer N.A."/>
            <person name="Koch K."/>
            <person name="Bradshaw J."/>
            <person name="Heng-Moss T."/>
            <person name="Sarath G."/>
        </authorList>
    </citation>
    <scope>NUCLEOTIDE SEQUENCE</scope>
</reference>
<protein>
    <submittedName>
        <fullName evidence="4">Transcription factor Adf-1</fullName>
    </submittedName>
    <submittedName>
        <fullName evidence="6">Uncharacterized protein LOC112694406</fullName>
    </submittedName>
</protein>
<dbReference type="PANTHER" id="PTHR12243:SF67">
    <property type="entry name" value="COREPRESSOR OF PANGOLIN, ISOFORM A-RELATED"/>
    <property type="match status" value="1"/>
</dbReference>
<reference evidence="6" key="2">
    <citation type="submission" date="2025-04" db="UniProtKB">
        <authorList>
            <consortium name="RefSeq"/>
        </authorList>
    </citation>
    <scope>IDENTIFICATION</scope>
    <source>
        <tissue evidence="6">Whole body</tissue>
    </source>
</reference>
<evidence type="ECO:0000313" key="6">
    <source>
        <dbReference type="RefSeq" id="XP_025425642.1"/>
    </source>
</evidence>
<keyword evidence="5" id="KW-1185">Reference proteome</keyword>
<evidence type="ECO:0000259" key="2">
    <source>
        <dbReference type="PROSITE" id="PS51029"/>
    </source>
</evidence>
<dbReference type="Pfam" id="PF02944">
    <property type="entry name" value="BESS"/>
    <property type="match status" value="1"/>
</dbReference>
<feature type="domain" description="BESS" evidence="3">
    <location>
        <begin position="187"/>
        <end position="226"/>
    </location>
</feature>
<dbReference type="GO" id="GO:0003677">
    <property type="term" value="F:DNA binding"/>
    <property type="evidence" value="ECO:0007669"/>
    <property type="project" value="InterPro"/>
</dbReference>
<dbReference type="SMART" id="SM00595">
    <property type="entry name" value="MADF"/>
    <property type="match status" value="1"/>
</dbReference>
<keyword evidence="1" id="KW-0539">Nucleus</keyword>